<dbReference type="Proteomes" id="UP000682892">
    <property type="component" value="Chromosome 2"/>
</dbReference>
<feature type="chain" id="PRO_5036443205" evidence="1">
    <location>
        <begin position="23"/>
        <end position="273"/>
    </location>
</feature>
<reference evidence="3" key="3">
    <citation type="submission" date="2012-09" db="EMBL/GenBank/DDBJ databases">
        <authorList>
            <consortium name="VectorBase"/>
        </authorList>
    </citation>
    <scope>NUCLEOTIDE SEQUENCE</scope>
    <source>
        <strain evidence="3">Liverpool</strain>
    </source>
</reference>
<feature type="signal peptide" evidence="1">
    <location>
        <begin position="1"/>
        <end position="22"/>
    </location>
</feature>
<dbReference type="Gene3D" id="2.60.40.2140">
    <property type="entry name" value="Beta-1,3-glucan-recognition protein, N-terminal domain"/>
    <property type="match status" value="1"/>
</dbReference>
<keyword evidence="1" id="KW-0732">Signal</keyword>
<evidence type="ECO:0000256" key="1">
    <source>
        <dbReference type="SAM" id="SignalP"/>
    </source>
</evidence>
<evidence type="ECO:0000313" key="3">
    <source>
        <dbReference type="EMBL" id="EAT41386.1"/>
    </source>
</evidence>
<feature type="domain" description="CBM39" evidence="2">
    <location>
        <begin position="35"/>
        <end position="137"/>
    </location>
</feature>
<dbReference type="EMBL" id="CH477415">
    <property type="protein sequence ID" value="EAT41386.1"/>
    <property type="molecule type" value="Genomic_DNA"/>
</dbReference>
<dbReference type="HOGENOM" id="CLU_084298_0_0_1"/>
<reference evidence="3" key="1">
    <citation type="submission" date="2005-10" db="EMBL/GenBank/DDBJ databases">
        <authorList>
            <person name="Loftus B.J."/>
            <person name="Nene V.M."/>
            <person name="Hannick L.I."/>
            <person name="Bidwell S."/>
            <person name="Haas B."/>
            <person name="Amedeo P."/>
            <person name="Orvis J."/>
            <person name="Wortman J.R."/>
            <person name="White O.R."/>
            <person name="Salzberg S."/>
            <person name="Shumway M."/>
            <person name="Koo H."/>
            <person name="Zhao Y."/>
            <person name="Holmes M."/>
            <person name="Miller J."/>
            <person name="Schatz M."/>
            <person name="Pop M."/>
            <person name="Pai G."/>
            <person name="Utterback T."/>
            <person name="Rogers Y.-H."/>
            <person name="Kravitz S."/>
            <person name="Fraser C.M."/>
        </authorList>
    </citation>
    <scope>NUCLEOTIDE SEQUENCE</scope>
    <source>
        <strain evidence="3">Liverpool</strain>
    </source>
</reference>
<organism evidence="3 4">
    <name type="scientific">Aedes aegypti</name>
    <name type="common">Yellowfever mosquito</name>
    <name type="synonym">Culex aegypti</name>
    <dbReference type="NCBI Taxonomy" id="7159"/>
    <lineage>
        <taxon>Eukaryota</taxon>
        <taxon>Metazoa</taxon>
        <taxon>Ecdysozoa</taxon>
        <taxon>Arthropoda</taxon>
        <taxon>Hexapoda</taxon>
        <taxon>Insecta</taxon>
        <taxon>Pterygota</taxon>
        <taxon>Neoptera</taxon>
        <taxon>Endopterygota</taxon>
        <taxon>Diptera</taxon>
        <taxon>Nematocera</taxon>
        <taxon>Culicoidea</taxon>
        <taxon>Culicidae</taxon>
        <taxon>Culicinae</taxon>
        <taxon>Aedini</taxon>
        <taxon>Aedes</taxon>
        <taxon>Stegomyia</taxon>
    </lineage>
</organism>
<dbReference type="PROSITE" id="PS51969">
    <property type="entry name" value="CBM39"/>
    <property type="match status" value="1"/>
</dbReference>
<evidence type="ECO:0000259" key="2">
    <source>
        <dbReference type="PROSITE" id="PS51969"/>
    </source>
</evidence>
<name>A0A1S4FF95_AEDAE</name>
<dbReference type="OMA" id="PSGIMVW"/>
<dbReference type="AlphaFoldDB" id="A0A1S4FF95"/>
<sequence length="273" mass="31265">MFVARFAFFAFIAGCLVGFLVAEDVAPVPEWLVFSRQTKLNIQILEPRGIQVWTQYKSKYLSFGVELYVNPTEADDRPLACGLCRNVSHAVDGKFWIQDNQLPVKLGDTIKYRTVKIKTNEVKWSPWKYVFVDEKLFFDSQKYCASHCALSEEMAKVRYLERYLENMLANCESRQVSELLFVPLEQASALVDNAERYIKTRLYSVEVLRPLVEDVGNCFTASDGVGFKMRTVLEKLKVLEAGRELLGVVDFDEYFTEPSPSRKDDTHYTAGGD</sequence>
<dbReference type="InterPro" id="IPR031756">
    <property type="entry name" value="BGBP_N"/>
</dbReference>
<dbReference type="OrthoDB" id="7762015at2759"/>
<gene>
    <name evidence="3" type="ORF">AaeL_AAEL006969</name>
</gene>
<dbReference type="GO" id="GO:0030246">
    <property type="term" value="F:carbohydrate binding"/>
    <property type="evidence" value="ECO:0007669"/>
    <property type="project" value="InterPro"/>
</dbReference>
<reference evidence="3" key="2">
    <citation type="journal article" date="2007" name="Science">
        <title>Genome sequence of Aedes aegypti, a major arbovirus vector.</title>
        <authorList>
            <person name="Nene V."/>
            <person name="Wortman J.R."/>
            <person name="Lawson D."/>
            <person name="Haas B."/>
            <person name="Kodira C."/>
            <person name="Tu Z.J."/>
            <person name="Loftus B."/>
            <person name="Xi Z."/>
            <person name="Megy K."/>
            <person name="Grabherr M."/>
            <person name="Ren Q."/>
            <person name="Zdobnov E.M."/>
            <person name="Lobo N.F."/>
            <person name="Campbell K.S."/>
            <person name="Brown S.E."/>
            <person name="Bonaldo M.F."/>
            <person name="Zhu J."/>
            <person name="Sinkins S.P."/>
            <person name="Hogenkamp D.G."/>
            <person name="Amedeo P."/>
            <person name="Arensburger P."/>
            <person name="Atkinson P.W."/>
            <person name="Bidwell S."/>
            <person name="Biedler J."/>
            <person name="Birney E."/>
            <person name="Bruggner R.V."/>
            <person name="Costas J."/>
            <person name="Coy M.R."/>
            <person name="Crabtree J."/>
            <person name="Crawford M."/>
            <person name="Debruyn B."/>
            <person name="Decaprio D."/>
            <person name="Eiglmeier K."/>
            <person name="Eisenstadt E."/>
            <person name="El-Dorry H."/>
            <person name="Gelbart W.M."/>
            <person name="Gomes S.L."/>
            <person name="Hammond M."/>
            <person name="Hannick L.I."/>
            <person name="Hogan J.R."/>
            <person name="Holmes M.H."/>
            <person name="Jaffe D."/>
            <person name="Johnston J.S."/>
            <person name="Kennedy R.C."/>
            <person name="Koo H."/>
            <person name="Kravitz S."/>
            <person name="Kriventseva E.V."/>
            <person name="Kulp D."/>
            <person name="Labutti K."/>
            <person name="Lee E."/>
            <person name="Li S."/>
            <person name="Lovin D.D."/>
            <person name="Mao C."/>
            <person name="Mauceli E."/>
            <person name="Menck C.F."/>
            <person name="Miller J.R."/>
            <person name="Montgomery P."/>
            <person name="Mori A."/>
            <person name="Nascimento A.L."/>
            <person name="Naveira H.F."/>
            <person name="Nusbaum C."/>
            <person name="O'leary S."/>
            <person name="Orvis J."/>
            <person name="Pertea M."/>
            <person name="Quesneville H."/>
            <person name="Reidenbach K.R."/>
            <person name="Rogers Y.H."/>
            <person name="Roth C.W."/>
            <person name="Schneider J.R."/>
            <person name="Schatz M."/>
            <person name="Shumway M."/>
            <person name="Stanke M."/>
            <person name="Stinson E.O."/>
            <person name="Tubio J.M."/>
            <person name="Vanzee J.P."/>
            <person name="Verjovski-Almeida S."/>
            <person name="Werner D."/>
            <person name="White O."/>
            <person name="Wyder S."/>
            <person name="Zeng Q."/>
            <person name="Zhao Q."/>
            <person name="Zhao Y."/>
            <person name="Hill C.A."/>
            <person name="Raikhel A.S."/>
            <person name="Soares M.B."/>
            <person name="Knudson D.L."/>
            <person name="Lee N.H."/>
            <person name="Galagan J."/>
            <person name="Salzberg S.L."/>
            <person name="Paulsen I.T."/>
            <person name="Dimopoulos G."/>
            <person name="Collins F.H."/>
            <person name="Birren B."/>
            <person name="Fraser-Liggett C.M."/>
            <person name="Severson D.W."/>
        </authorList>
    </citation>
    <scope>NUCLEOTIDE SEQUENCE [LARGE SCALE GENOMIC DNA]</scope>
    <source>
        <strain evidence="3">Liverpool</strain>
    </source>
</reference>
<accession>A0A1S4FF95</accession>
<dbReference type="Pfam" id="PF15886">
    <property type="entry name" value="CBM39"/>
    <property type="match status" value="1"/>
</dbReference>
<proteinExistence type="predicted"/>
<evidence type="ECO:0000313" key="4">
    <source>
        <dbReference type="Proteomes" id="UP000682892"/>
    </source>
</evidence>
<protein>
    <submittedName>
        <fullName evidence="3">AAEL006969-PA</fullName>
    </submittedName>
</protein>
<dbReference type="InterPro" id="IPR043030">
    <property type="entry name" value="BGBP_N_sf"/>
</dbReference>